<evidence type="ECO:0000313" key="5">
    <source>
        <dbReference type="EMBL" id="QHT22632.1"/>
    </source>
</evidence>
<evidence type="ECO:0000259" key="4">
    <source>
        <dbReference type="SMART" id="SM00645"/>
    </source>
</evidence>
<reference evidence="5" key="1">
    <citation type="journal article" date="2020" name="Nature">
        <title>Giant virus diversity and host interactions through global metagenomics.</title>
        <authorList>
            <person name="Schulz F."/>
            <person name="Roux S."/>
            <person name="Paez-Espino D."/>
            <person name="Jungbluth S."/>
            <person name="Walsh D.A."/>
            <person name="Denef V.J."/>
            <person name="McMahon K.D."/>
            <person name="Konstantinidis K.T."/>
            <person name="Eloe-Fadrosh E.A."/>
            <person name="Kyrpides N.C."/>
            <person name="Woyke T."/>
        </authorList>
    </citation>
    <scope>NUCLEOTIDE SEQUENCE</scope>
    <source>
        <strain evidence="5">GVMAG-M-3300023179-111</strain>
    </source>
</reference>
<dbReference type="Gene3D" id="3.90.70.10">
    <property type="entry name" value="Cysteine proteinases"/>
    <property type="match status" value="1"/>
</dbReference>
<sequence>MANQCNNCNIQNSNPSFSNSGNTFNRININPPPKRYNPGLPNPVTTGSETTDIVNKIINVSSQSAYGGDSIKNKSLSKANLQTADVLSKVLDVASEMVDLDTGKKKVFETANRKKFILDENKKQDSKILFNQGRTRPKIQKVDIIKKEDKNDKTKKRKYRTVGTVLASSPEFVAKFNQLSKEQPKIIMKQVIKDDLPYSFDGVKTWKDFIQPIRSQGLCGSCWAFASTFCLASRLSIYTNGKYNYVFSPAKMVYCNVTLPDTGETELNKIKKMLSNGQRYDYNNKNNLDNTSYGCAGETLINTWQFLYRIGVPEDSCLLYGDENTSSNVKFNLTLYDEIRYTCADFISDSFDYCPSSKQYMISHRAGGYYYVPGTINNEDPSKSGTEYNIRKEIYKWGPCTSGMIVHDDFVNWDGNGVYEYDKKSEKIGGHAIVIMGWGEENGKKYWIVRNSWGEDWGDKGYCKVLRGVNHCEIEENCFVGFPNIPGIRLHLEYPILYQLEDYVSKYLYNIHDSGYKNSIYEQIALGKIKDIKIQNLYSVDTFQDFSKFIAGKVVNKEMFLYEDKDLNVLNMTSKLHNNNVIHFKYSIIIILFLLLIFL</sequence>
<feature type="compositionally biased region" description="Low complexity" evidence="2">
    <location>
        <begin position="1"/>
        <end position="14"/>
    </location>
</feature>
<feature type="transmembrane region" description="Helical" evidence="3">
    <location>
        <begin position="581"/>
        <end position="598"/>
    </location>
</feature>
<keyword evidence="3" id="KW-0812">Transmembrane</keyword>
<dbReference type="InterPro" id="IPR013128">
    <property type="entry name" value="Peptidase_C1A"/>
</dbReference>
<dbReference type="Pfam" id="PF00112">
    <property type="entry name" value="Peptidase_C1"/>
    <property type="match status" value="1"/>
</dbReference>
<keyword evidence="3" id="KW-0472">Membrane</keyword>
<dbReference type="InterPro" id="IPR000668">
    <property type="entry name" value="Peptidase_C1A_C"/>
</dbReference>
<comment type="similarity">
    <text evidence="1">Belongs to the peptidase C1 family.</text>
</comment>
<evidence type="ECO:0000256" key="2">
    <source>
        <dbReference type="SAM" id="MobiDB-lite"/>
    </source>
</evidence>
<dbReference type="PROSITE" id="PS00139">
    <property type="entry name" value="THIOL_PROTEASE_CYS"/>
    <property type="match status" value="1"/>
</dbReference>
<dbReference type="SUPFAM" id="SSF54001">
    <property type="entry name" value="Cysteine proteinases"/>
    <property type="match status" value="1"/>
</dbReference>
<dbReference type="PROSITE" id="PS00639">
    <property type="entry name" value="THIOL_PROTEASE_HIS"/>
    <property type="match status" value="1"/>
</dbReference>
<dbReference type="GO" id="GO:0006508">
    <property type="term" value="P:proteolysis"/>
    <property type="evidence" value="ECO:0007669"/>
    <property type="project" value="InterPro"/>
</dbReference>
<evidence type="ECO:0000256" key="3">
    <source>
        <dbReference type="SAM" id="Phobius"/>
    </source>
</evidence>
<accession>A0A6C0E1N6</accession>
<keyword evidence="3" id="KW-1133">Transmembrane helix</keyword>
<dbReference type="InterPro" id="IPR025660">
    <property type="entry name" value="Pept_his_AS"/>
</dbReference>
<dbReference type="GO" id="GO:0008234">
    <property type="term" value="F:cysteine-type peptidase activity"/>
    <property type="evidence" value="ECO:0007669"/>
    <property type="project" value="InterPro"/>
</dbReference>
<feature type="domain" description="Peptidase C1A papain C-terminal" evidence="4">
    <location>
        <begin position="196"/>
        <end position="482"/>
    </location>
</feature>
<evidence type="ECO:0000256" key="1">
    <source>
        <dbReference type="ARBA" id="ARBA00008455"/>
    </source>
</evidence>
<dbReference type="SMART" id="SM00645">
    <property type="entry name" value="Pept_C1"/>
    <property type="match status" value="1"/>
</dbReference>
<dbReference type="InterPro" id="IPR000169">
    <property type="entry name" value="Pept_cys_AS"/>
</dbReference>
<protein>
    <recommendedName>
        <fullName evidence="4">Peptidase C1A papain C-terminal domain-containing protein</fullName>
    </recommendedName>
</protein>
<feature type="compositionally biased region" description="Polar residues" evidence="2">
    <location>
        <begin position="15"/>
        <end position="28"/>
    </location>
</feature>
<dbReference type="PRINTS" id="PR00705">
    <property type="entry name" value="PAPAIN"/>
</dbReference>
<dbReference type="AlphaFoldDB" id="A0A6C0E1N6"/>
<dbReference type="EMBL" id="MN739716">
    <property type="protein sequence ID" value="QHT22632.1"/>
    <property type="molecule type" value="Genomic_DNA"/>
</dbReference>
<dbReference type="PANTHER" id="PTHR12411">
    <property type="entry name" value="CYSTEINE PROTEASE FAMILY C1-RELATED"/>
    <property type="match status" value="1"/>
</dbReference>
<organism evidence="5">
    <name type="scientific">viral metagenome</name>
    <dbReference type="NCBI Taxonomy" id="1070528"/>
    <lineage>
        <taxon>unclassified sequences</taxon>
        <taxon>metagenomes</taxon>
        <taxon>organismal metagenomes</taxon>
    </lineage>
</organism>
<name>A0A6C0E1N6_9ZZZZ</name>
<dbReference type="InterPro" id="IPR038765">
    <property type="entry name" value="Papain-like_cys_pep_sf"/>
</dbReference>
<proteinExistence type="inferred from homology"/>
<feature type="region of interest" description="Disordered" evidence="2">
    <location>
        <begin position="1"/>
        <end position="48"/>
    </location>
</feature>